<evidence type="ECO:0000256" key="3">
    <source>
        <dbReference type="ARBA" id="ARBA00022475"/>
    </source>
</evidence>
<dbReference type="AlphaFoldDB" id="A0A6H9WTR4"/>
<dbReference type="PANTHER" id="PTHR43163:SF6">
    <property type="entry name" value="DIPEPTIDE TRANSPORT SYSTEM PERMEASE PROTEIN DPPB-RELATED"/>
    <property type="match status" value="1"/>
</dbReference>
<dbReference type="Pfam" id="PF19300">
    <property type="entry name" value="BPD_transp_1_N"/>
    <property type="match status" value="1"/>
</dbReference>
<feature type="transmembrane region" description="Helical" evidence="7">
    <location>
        <begin position="254"/>
        <end position="274"/>
    </location>
</feature>
<feature type="compositionally biased region" description="Polar residues" evidence="8">
    <location>
        <begin position="416"/>
        <end position="430"/>
    </location>
</feature>
<dbReference type="InterPro" id="IPR035906">
    <property type="entry name" value="MetI-like_sf"/>
</dbReference>
<comment type="caution">
    <text evidence="10">The sequence shown here is derived from an EMBL/GenBank/DDBJ whole genome shotgun (WGS) entry which is preliminary data.</text>
</comment>
<dbReference type="PROSITE" id="PS50928">
    <property type="entry name" value="ABC_TM1"/>
    <property type="match status" value="1"/>
</dbReference>
<evidence type="ECO:0000313" key="11">
    <source>
        <dbReference type="Proteomes" id="UP000431744"/>
    </source>
</evidence>
<comment type="subcellular location">
    <subcellularLocation>
        <location evidence="1 7">Cell membrane</location>
        <topology evidence="1 7">Multi-pass membrane protein</topology>
    </subcellularLocation>
</comment>
<feature type="transmembrane region" description="Helical" evidence="7">
    <location>
        <begin position="211"/>
        <end position="242"/>
    </location>
</feature>
<evidence type="ECO:0000256" key="4">
    <source>
        <dbReference type="ARBA" id="ARBA00022692"/>
    </source>
</evidence>
<comment type="similarity">
    <text evidence="7">Belongs to the binding-protein-dependent transport system permease family.</text>
</comment>
<feature type="domain" description="ABC transmembrane type-1" evidence="9">
    <location>
        <begin position="175"/>
        <end position="379"/>
    </location>
</feature>
<feature type="compositionally biased region" description="Gly residues" evidence="8">
    <location>
        <begin position="401"/>
        <end position="411"/>
    </location>
</feature>
<dbReference type="InterPro" id="IPR045621">
    <property type="entry name" value="BPD_transp_1_N"/>
</dbReference>
<dbReference type="SUPFAM" id="SSF161098">
    <property type="entry name" value="MetI-like"/>
    <property type="match status" value="1"/>
</dbReference>
<keyword evidence="3" id="KW-1003">Cell membrane</keyword>
<evidence type="ECO:0000256" key="7">
    <source>
        <dbReference type="RuleBase" id="RU363032"/>
    </source>
</evidence>
<feature type="transmembrane region" description="Helical" evidence="7">
    <location>
        <begin position="79"/>
        <end position="105"/>
    </location>
</feature>
<feature type="region of interest" description="Disordered" evidence="8">
    <location>
        <begin position="44"/>
        <end position="70"/>
    </location>
</feature>
<keyword evidence="2 7" id="KW-0813">Transport</keyword>
<keyword evidence="4 7" id="KW-0812">Transmembrane</keyword>
<feature type="transmembrane region" description="Helical" evidence="7">
    <location>
        <begin position="175"/>
        <end position="199"/>
    </location>
</feature>
<name>A0A6H9WTR4_9MICO</name>
<keyword evidence="11" id="KW-1185">Reference proteome</keyword>
<feature type="region of interest" description="Disordered" evidence="8">
    <location>
        <begin position="401"/>
        <end position="430"/>
    </location>
</feature>
<dbReference type="InterPro" id="IPR000515">
    <property type="entry name" value="MetI-like"/>
</dbReference>
<evidence type="ECO:0000256" key="1">
    <source>
        <dbReference type="ARBA" id="ARBA00004651"/>
    </source>
</evidence>
<evidence type="ECO:0000256" key="2">
    <source>
        <dbReference type="ARBA" id="ARBA00022448"/>
    </source>
</evidence>
<feature type="compositionally biased region" description="Polar residues" evidence="8">
    <location>
        <begin position="51"/>
        <end position="62"/>
    </location>
</feature>
<sequence length="430" mass="46311">MRAGSGAGAGRQTRSAAPRLSTFTGRARYGLALSDRAFHRTEVLVDAPPGRQNTDARTQSRVSIGPSKSAEGRKPVKAFLFYVGNLLLSSIVLLLVVITILFLLLEIAPGDPVQTLVGDTPVSPAFREQITASFGLDRPIWERYFVYVGNVFTGNLGVSFGTHATPVSDLIGDRIWNTVALAVPSIILSTIGSIFLGVVAARTRRPWLDKLVSGGSVAFFSIPNFWLGLMLIVLFAMTLGWLPVQGMGPYGQEGIYPAYLVLPLITMATSELAYKTRIMRSSMIESLGQDYIDTARSKGLSMRRVIWNHAFPNALLPMVTVIGYSLGYILAGSVLVEQVFGWPGMGLLFLNAVHRQDNFVVLGVVIVLTVTILAVNIVTDIFYGIVDPRLRARFRMGGGAPTKRGGMGGDTPDGSAESNLLSTTKIGTSA</sequence>
<accession>A0A6H9WTR4</accession>
<evidence type="ECO:0000313" key="10">
    <source>
        <dbReference type="EMBL" id="KAB1649650.1"/>
    </source>
</evidence>
<dbReference type="EMBL" id="WBJY01000001">
    <property type="protein sequence ID" value="KAB1649650.1"/>
    <property type="molecule type" value="Genomic_DNA"/>
</dbReference>
<keyword evidence="6 7" id="KW-0472">Membrane</keyword>
<dbReference type="Pfam" id="PF00528">
    <property type="entry name" value="BPD_transp_1"/>
    <property type="match status" value="1"/>
</dbReference>
<dbReference type="GO" id="GO:0005886">
    <property type="term" value="C:plasma membrane"/>
    <property type="evidence" value="ECO:0007669"/>
    <property type="project" value="UniProtKB-SubCell"/>
</dbReference>
<dbReference type="OrthoDB" id="147639at2"/>
<feature type="transmembrane region" description="Helical" evidence="7">
    <location>
        <begin position="314"/>
        <end position="340"/>
    </location>
</feature>
<proteinExistence type="inferred from homology"/>
<protein>
    <submittedName>
        <fullName evidence="10">ABC transporter permease</fullName>
    </submittedName>
</protein>
<feature type="transmembrane region" description="Helical" evidence="7">
    <location>
        <begin position="360"/>
        <end position="386"/>
    </location>
</feature>
<organism evidence="10 11">
    <name type="scientific">Pseudoclavibacter endophyticus</name>
    <dbReference type="NCBI Taxonomy" id="1778590"/>
    <lineage>
        <taxon>Bacteria</taxon>
        <taxon>Bacillati</taxon>
        <taxon>Actinomycetota</taxon>
        <taxon>Actinomycetes</taxon>
        <taxon>Micrococcales</taxon>
        <taxon>Microbacteriaceae</taxon>
        <taxon>Pseudoclavibacter</taxon>
    </lineage>
</organism>
<dbReference type="Gene3D" id="1.10.3720.10">
    <property type="entry name" value="MetI-like"/>
    <property type="match status" value="1"/>
</dbReference>
<dbReference type="CDD" id="cd06261">
    <property type="entry name" value="TM_PBP2"/>
    <property type="match status" value="1"/>
</dbReference>
<dbReference type="Proteomes" id="UP000431744">
    <property type="component" value="Unassembled WGS sequence"/>
</dbReference>
<evidence type="ECO:0000256" key="5">
    <source>
        <dbReference type="ARBA" id="ARBA00022989"/>
    </source>
</evidence>
<keyword evidence="5 7" id="KW-1133">Transmembrane helix</keyword>
<dbReference type="GO" id="GO:0055085">
    <property type="term" value="P:transmembrane transport"/>
    <property type="evidence" value="ECO:0007669"/>
    <property type="project" value="InterPro"/>
</dbReference>
<evidence type="ECO:0000259" key="9">
    <source>
        <dbReference type="PROSITE" id="PS50928"/>
    </source>
</evidence>
<dbReference type="PANTHER" id="PTHR43163">
    <property type="entry name" value="DIPEPTIDE TRANSPORT SYSTEM PERMEASE PROTEIN DPPB-RELATED"/>
    <property type="match status" value="1"/>
</dbReference>
<reference evidence="10 11" key="1">
    <citation type="submission" date="2019-09" db="EMBL/GenBank/DDBJ databases">
        <title>Phylogeny of genus Pseudoclavibacter and closely related genus.</title>
        <authorList>
            <person name="Li Y."/>
        </authorList>
    </citation>
    <scope>NUCLEOTIDE SEQUENCE [LARGE SCALE GENOMIC DNA]</scope>
    <source>
        <strain evidence="10 11">EGI 60007</strain>
    </source>
</reference>
<evidence type="ECO:0000256" key="8">
    <source>
        <dbReference type="SAM" id="MobiDB-lite"/>
    </source>
</evidence>
<evidence type="ECO:0000256" key="6">
    <source>
        <dbReference type="ARBA" id="ARBA00023136"/>
    </source>
</evidence>
<gene>
    <name evidence="10" type="ORF">F8O04_05245</name>
</gene>